<protein>
    <submittedName>
        <fullName evidence="1">Uncharacterized protein</fullName>
    </submittedName>
</protein>
<accession>A0A1X7H3Q0</accession>
<evidence type="ECO:0000313" key="2">
    <source>
        <dbReference type="Proteomes" id="UP000192940"/>
    </source>
</evidence>
<proteinExistence type="predicted"/>
<keyword evidence="2" id="KW-1185">Reference proteome</keyword>
<sequence>MYIVKASNQKYQWISGIFKEEKEVQKYMCTIPKDLKSHQLIIELQNTNYPFYIIERENEFEYIEVQELLQMIDGIELTEEENRVYFNIYIIESDYKPKKPGTDYMGVIKHEHVTNDFIGWYKRKGKSCLIQRGIL</sequence>
<dbReference type="AlphaFoldDB" id="A0A1X7H3Q0"/>
<name>A0A1X7H3Q0_9BACL</name>
<dbReference type="STRING" id="1313296.SAMN05661091_1618"/>
<evidence type="ECO:0000313" key="1">
    <source>
        <dbReference type="EMBL" id="SMF78845.1"/>
    </source>
</evidence>
<organism evidence="1 2">
    <name type="scientific">Paenibacillus uliginis N3/975</name>
    <dbReference type="NCBI Taxonomy" id="1313296"/>
    <lineage>
        <taxon>Bacteria</taxon>
        <taxon>Bacillati</taxon>
        <taxon>Bacillota</taxon>
        <taxon>Bacilli</taxon>
        <taxon>Bacillales</taxon>
        <taxon>Paenibacillaceae</taxon>
        <taxon>Paenibacillus</taxon>
    </lineage>
</organism>
<reference evidence="1 2" key="1">
    <citation type="submission" date="2017-04" db="EMBL/GenBank/DDBJ databases">
        <authorList>
            <person name="Afonso C.L."/>
            <person name="Miller P.J."/>
            <person name="Scott M.A."/>
            <person name="Spackman E."/>
            <person name="Goraichik I."/>
            <person name="Dimitrov K.M."/>
            <person name="Suarez D.L."/>
            <person name="Swayne D.E."/>
        </authorList>
    </citation>
    <scope>NUCLEOTIDE SEQUENCE [LARGE SCALE GENOMIC DNA]</scope>
    <source>
        <strain evidence="1 2">N3/975</strain>
    </source>
</reference>
<gene>
    <name evidence="1" type="ORF">SAMN05661091_1618</name>
</gene>
<dbReference type="EMBL" id="LT840184">
    <property type="protein sequence ID" value="SMF78845.1"/>
    <property type="molecule type" value="Genomic_DNA"/>
</dbReference>
<dbReference type="Proteomes" id="UP000192940">
    <property type="component" value="Chromosome I"/>
</dbReference>